<dbReference type="Proteomes" id="UP000715965">
    <property type="component" value="Unassembled WGS sequence"/>
</dbReference>
<feature type="chain" id="PRO_5047288782" description="C2H2-type domain-containing protein" evidence="2">
    <location>
        <begin position="20"/>
        <end position="138"/>
    </location>
</feature>
<reference evidence="3 4" key="1">
    <citation type="submission" date="2020-10" db="EMBL/GenBank/DDBJ databases">
        <title>Draft genome of Ramlibacter aquaticus LMG 30558.</title>
        <authorList>
            <person name="Props R."/>
        </authorList>
    </citation>
    <scope>NUCLEOTIDE SEQUENCE [LARGE SCALE GENOMIC DNA]</scope>
    <source>
        <strain evidence="3 4">LMG 30558</strain>
    </source>
</reference>
<comment type="caution">
    <text evidence="3">The sequence shown here is derived from an EMBL/GenBank/DDBJ whole genome shotgun (WGS) entry which is preliminary data.</text>
</comment>
<keyword evidence="4" id="KW-1185">Reference proteome</keyword>
<proteinExistence type="predicted"/>
<sequence length="138" mass="15168">MKYLMASACALVLSASSWAGTNVGISVNVVQPGVYGQIVIGNAPPPPVVVAQPVIVTPAPVLVQEAPIYLYVPTVYQQNWPRYCGRYNACGRPVLFVQEGWVRDHHRHHDDDDDGDRRGGPHHGHGDHGDRGRHHHDD</sequence>
<accession>A0ABR9SFW2</accession>
<evidence type="ECO:0000256" key="1">
    <source>
        <dbReference type="SAM" id="MobiDB-lite"/>
    </source>
</evidence>
<feature type="region of interest" description="Disordered" evidence="1">
    <location>
        <begin position="105"/>
        <end position="138"/>
    </location>
</feature>
<evidence type="ECO:0000313" key="4">
    <source>
        <dbReference type="Proteomes" id="UP000715965"/>
    </source>
</evidence>
<name>A0ABR9SFW2_9BURK</name>
<protein>
    <recommendedName>
        <fullName evidence="5">C2H2-type domain-containing protein</fullName>
    </recommendedName>
</protein>
<feature type="signal peptide" evidence="2">
    <location>
        <begin position="1"/>
        <end position="19"/>
    </location>
</feature>
<evidence type="ECO:0000256" key="2">
    <source>
        <dbReference type="SAM" id="SignalP"/>
    </source>
</evidence>
<dbReference type="RefSeq" id="WP_193780610.1">
    <property type="nucleotide sequence ID" value="NZ_JADDOJ010000038.1"/>
</dbReference>
<evidence type="ECO:0000313" key="3">
    <source>
        <dbReference type="EMBL" id="MBE7941069.1"/>
    </source>
</evidence>
<dbReference type="EMBL" id="JADDOJ010000038">
    <property type="protein sequence ID" value="MBE7941069.1"/>
    <property type="molecule type" value="Genomic_DNA"/>
</dbReference>
<gene>
    <name evidence="3" type="ORF">IM725_10860</name>
</gene>
<evidence type="ECO:0008006" key="5">
    <source>
        <dbReference type="Google" id="ProtNLM"/>
    </source>
</evidence>
<keyword evidence="2" id="KW-0732">Signal</keyword>
<organism evidence="3 4">
    <name type="scientific">Ramlibacter aquaticus</name>
    <dbReference type="NCBI Taxonomy" id="2780094"/>
    <lineage>
        <taxon>Bacteria</taxon>
        <taxon>Pseudomonadati</taxon>
        <taxon>Pseudomonadota</taxon>
        <taxon>Betaproteobacteria</taxon>
        <taxon>Burkholderiales</taxon>
        <taxon>Comamonadaceae</taxon>
        <taxon>Ramlibacter</taxon>
    </lineage>
</organism>
<feature type="compositionally biased region" description="Basic and acidic residues" evidence="1">
    <location>
        <begin position="115"/>
        <end position="138"/>
    </location>
</feature>